<dbReference type="InterPro" id="IPR011701">
    <property type="entry name" value="MFS"/>
</dbReference>
<keyword evidence="7" id="KW-0325">Glycoprotein</keyword>
<dbReference type="SUPFAM" id="SSF103473">
    <property type="entry name" value="MFS general substrate transporter"/>
    <property type="match status" value="1"/>
</dbReference>
<dbReference type="EMBL" id="JARBDR010000793">
    <property type="protein sequence ID" value="KAJ8306881.1"/>
    <property type="molecule type" value="Genomic_DNA"/>
</dbReference>
<feature type="transmembrane region" description="Helical" evidence="11">
    <location>
        <begin position="248"/>
        <end position="267"/>
    </location>
</feature>
<evidence type="ECO:0000256" key="9">
    <source>
        <dbReference type="ARBA" id="ARBA00037192"/>
    </source>
</evidence>
<evidence type="ECO:0000256" key="11">
    <source>
        <dbReference type="SAM" id="Phobius"/>
    </source>
</evidence>
<keyword evidence="3" id="KW-0813">Transport</keyword>
<keyword evidence="4 11" id="KW-0812">Transmembrane</keyword>
<feature type="transmembrane region" description="Helical" evidence="11">
    <location>
        <begin position="118"/>
        <end position="139"/>
    </location>
</feature>
<feature type="transmembrane region" description="Helical" evidence="11">
    <location>
        <begin position="181"/>
        <end position="204"/>
    </location>
</feature>
<dbReference type="PANTHER" id="PTHR10924:SF27">
    <property type="entry name" value="SOLUTE CARRIER FAMILY 49 MEMBER 4"/>
    <property type="match status" value="1"/>
</dbReference>
<evidence type="ECO:0000256" key="3">
    <source>
        <dbReference type="ARBA" id="ARBA00022448"/>
    </source>
</evidence>
<keyword evidence="8" id="KW-0458">Lysosome</keyword>
<comment type="catalytic activity">
    <reaction evidence="10">
        <text>pyridoxine(out) + n H(+)(out) = pyridoxine(in) + n H(+)(in)</text>
        <dbReference type="Rhea" id="RHEA:76203"/>
        <dbReference type="ChEBI" id="CHEBI:15378"/>
        <dbReference type="ChEBI" id="CHEBI:16709"/>
    </reaction>
</comment>
<evidence type="ECO:0000256" key="2">
    <source>
        <dbReference type="ARBA" id="ARBA00008335"/>
    </source>
</evidence>
<evidence type="ECO:0000256" key="1">
    <source>
        <dbReference type="ARBA" id="ARBA00004155"/>
    </source>
</evidence>
<keyword evidence="13" id="KW-1185">Reference proteome</keyword>
<sequence>MGDRYPDSDPLEGKIQHTHEYTETDPLLGSKSKSQRGSVANFETGIYLRRWWILLIFSGCCCQQGIVWNTWGPITQSAKTVFGWSDGAIGMLANFGNIAYTILVLPACYLMDVKGLRIAMIACTSLLTLATGIRCITHHNPYATWLMNIGAILNGAAGTIPFAGPALIASKWFPPNQRATATAISSFFNYAGVALSFIIGPHIVSSPKYVHGFNDSIIVNNSFITTSNYSNATVIVNLDQVTTEIMRLMYIHCGITVVLFIAVLLYFPQKPPKPPSITASIERISYTKALSKVVKHGPLWLITIAAGLPCGVYGVWGSVIDIILNPVNVGQTEVGWIGFYSTMAGCAAGLVIARFSDIFMRHMKLFVITLFICGGGCFSWFTLLCLRIIPFHTVYLYCSCILGGMFLNGSIPLFYELACETSYPVAEGITGGFLTLFNNLFGIIFLLVLLIPGIGTIWMNYCLLGSIGLGLVFMCLFPESYSRTDIDITIDIPAPEPETDIQFHIHDSAELNHQTKKI</sequence>
<protein>
    <submittedName>
        <fullName evidence="12">Uncharacterized protein</fullName>
    </submittedName>
</protein>
<evidence type="ECO:0000256" key="8">
    <source>
        <dbReference type="ARBA" id="ARBA00023228"/>
    </source>
</evidence>
<evidence type="ECO:0000313" key="13">
    <source>
        <dbReference type="Proteomes" id="UP001217089"/>
    </source>
</evidence>
<feature type="transmembrane region" description="Helical" evidence="11">
    <location>
        <begin position="91"/>
        <end position="111"/>
    </location>
</feature>
<dbReference type="CDD" id="cd17397">
    <property type="entry name" value="MFS_DIRC2"/>
    <property type="match status" value="1"/>
</dbReference>
<dbReference type="Proteomes" id="UP001217089">
    <property type="component" value="Unassembled WGS sequence"/>
</dbReference>
<organism evidence="12 13">
    <name type="scientific">Tegillarca granosa</name>
    <name type="common">Malaysian cockle</name>
    <name type="synonym">Anadara granosa</name>
    <dbReference type="NCBI Taxonomy" id="220873"/>
    <lineage>
        <taxon>Eukaryota</taxon>
        <taxon>Metazoa</taxon>
        <taxon>Spiralia</taxon>
        <taxon>Lophotrochozoa</taxon>
        <taxon>Mollusca</taxon>
        <taxon>Bivalvia</taxon>
        <taxon>Autobranchia</taxon>
        <taxon>Pteriomorphia</taxon>
        <taxon>Arcoida</taxon>
        <taxon>Arcoidea</taxon>
        <taxon>Arcidae</taxon>
        <taxon>Tegillarca</taxon>
    </lineage>
</organism>
<comment type="caution">
    <text evidence="12">The sequence shown here is derived from an EMBL/GenBank/DDBJ whole genome shotgun (WGS) entry which is preliminary data.</text>
</comment>
<feature type="transmembrane region" description="Helical" evidence="11">
    <location>
        <begin position="429"/>
        <end position="451"/>
    </location>
</feature>
<dbReference type="InterPro" id="IPR049604">
    <property type="entry name" value="SLC49A4-like"/>
</dbReference>
<dbReference type="InterPro" id="IPR036259">
    <property type="entry name" value="MFS_trans_sf"/>
</dbReference>
<reference evidence="12 13" key="1">
    <citation type="submission" date="2022-12" db="EMBL/GenBank/DDBJ databases">
        <title>Chromosome-level genome of Tegillarca granosa.</title>
        <authorList>
            <person name="Kim J."/>
        </authorList>
    </citation>
    <scope>NUCLEOTIDE SEQUENCE [LARGE SCALE GENOMIC DNA]</scope>
    <source>
        <strain evidence="12">Teg-2019</strain>
        <tissue evidence="12">Adductor muscle</tissue>
    </source>
</reference>
<gene>
    <name evidence="12" type="ORF">KUTeg_014965</name>
</gene>
<evidence type="ECO:0000256" key="5">
    <source>
        <dbReference type="ARBA" id="ARBA00022989"/>
    </source>
</evidence>
<evidence type="ECO:0000256" key="7">
    <source>
        <dbReference type="ARBA" id="ARBA00023180"/>
    </source>
</evidence>
<evidence type="ECO:0000256" key="10">
    <source>
        <dbReference type="ARBA" id="ARBA00048410"/>
    </source>
</evidence>
<feature type="transmembrane region" description="Helical" evidence="11">
    <location>
        <begin position="145"/>
        <end position="169"/>
    </location>
</feature>
<evidence type="ECO:0000256" key="4">
    <source>
        <dbReference type="ARBA" id="ARBA00022692"/>
    </source>
</evidence>
<name>A0ABQ9ESE3_TEGGR</name>
<evidence type="ECO:0000313" key="12">
    <source>
        <dbReference type="EMBL" id="KAJ8306881.1"/>
    </source>
</evidence>
<keyword evidence="6 11" id="KW-0472">Membrane</keyword>
<comment type="subcellular location">
    <subcellularLocation>
        <location evidence="1">Lysosome membrane</location>
        <topology evidence="1">Multi-pass membrane protein</topology>
    </subcellularLocation>
</comment>
<feature type="transmembrane region" description="Helical" evidence="11">
    <location>
        <begin position="457"/>
        <end position="477"/>
    </location>
</feature>
<feature type="transmembrane region" description="Helical" evidence="11">
    <location>
        <begin position="298"/>
        <end position="316"/>
    </location>
</feature>
<evidence type="ECO:0000256" key="6">
    <source>
        <dbReference type="ARBA" id="ARBA00023136"/>
    </source>
</evidence>
<dbReference type="Gene3D" id="1.20.1250.20">
    <property type="entry name" value="MFS general substrate transporter like domains"/>
    <property type="match status" value="2"/>
</dbReference>
<accession>A0ABQ9ESE3</accession>
<feature type="transmembrane region" description="Helical" evidence="11">
    <location>
        <begin position="365"/>
        <end position="389"/>
    </location>
</feature>
<proteinExistence type="inferred from homology"/>
<feature type="transmembrane region" description="Helical" evidence="11">
    <location>
        <begin position="51"/>
        <end position="71"/>
    </location>
</feature>
<dbReference type="InterPro" id="IPR049680">
    <property type="entry name" value="FLVCR1-2_SLC49-like"/>
</dbReference>
<comment type="similarity">
    <text evidence="2">Belongs to the major facilitator superfamily.</text>
</comment>
<keyword evidence="5 11" id="KW-1133">Transmembrane helix</keyword>
<feature type="transmembrane region" description="Helical" evidence="11">
    <location>
        <begin position="395"/>
        <end position="417"/>
    </location>
</feature>
<feature type="transmembrane region" description="Helical" evidence="11">
    <location>
        <begin position="336"/>
        <end position="353"/>
    </location>
</feature>
<comment type="function">
    <text evidence="9">Mediates H(+)-dependent pyridoxine transport.</text>
</comment>
<dbReference type="Pfam" id="PF07690">
    <property type="entry name" value="MFS_1"/>
    <property type="match status" value="1"/>
</dbReference>
<dbReference type="PANTHER" id="PTHR10924">
    <property type="entry name" value="MAJOR FACILITATOR SUPERFAMILY PROTEIN-RELATED"/>
    <property type="match status" value="1"/>
</dbReference>